<evidence type="ECO:0000313" key="3">
    <source>
        <dbReference type="Proteomes" id="UP000747399"/>
    </source>
</evidence>
<reference evidence="2" key="1">
    <citation type="journal article" date="2021" name="Proc. Natl. Acad. Sci. U.S.A.">
        <title>Three genomes in the algal genus Volvox reveal the fate of a haploid sex-determining region after a transition to homothallism.</title>
        <authorList>
            <person name="Yamamoto K."/>
            <person name="Hamaji T."/>
            <person name="Kawai-Toyooka H."/>
            <person name="Matsuzaki R."/>
            <person name="Takahashi F."/>
            <person name="Nishimura Y."/>
            <person name="Kawachi M."/>
            <person name="Noguchi H."/>
            <person name="Minakuchi Y."/>
            <person name="Umen J.G."/>
            <person name="Toyoda A."/>
            <person name="Nozaki H."/>
        </authorList>
    </citation>
    <scope>NUCLEOTIDE SEQUENCE</scope>
    <source>
        <strain evidence="2">NIES-3780</strain>
    </source>
</reference>
<proteinExistence type="predicted"/>
<dbReference type="EMBL" id="BNCO01000056">
    <property type="protein sequence ID" value="GIL63303.1"/>
    <property type="molecule type" value="Genomic_DNA"/>
</dbReference>
<feature type="compositionally biased region" description="Pro residues" evidence="1">
    <location>
        <begin position="130"/>
        <end position="147"/>
    </location>
</feature>
<feature type="non-terminal residue" evidence="2">
    <location>
        <position position="147"/>
    </location>
</feature>
<gene>
    <name evidence="2" type="ORF">Vafri_17398</name>
</gene>
<keyword evidence="3" id="KW-1185">Reference proteome</keyword>
<accession>A0A8J4BKY4</accession>
<sequence>PSSVRLFEHACLPAPSPVLPAPHPSCEPPPRPSCVWTPFPAAAAPLPPLAGLVLPPPLWLAVPPLPLLSHVSSGPHRAGPFPLLVSCAVPQAADARSLSGPPVPPSPAPWLDQARAWRLLLRQLRAWPQEPSPPPPVAWPLPPPSHA</sequence>
<dbReference type="AlphaFoldDB" id="A0A8J4BKY4"/>
<evidence type="ECO:0000256" key="1">
    <source>
        <dbReference type="SAM" id="MobiDB-lite"/>
    </source>
</evidence>
<comment type="caution">
    <text evidence="2">The sequence shown here is derived from an EMBL/GenBank/DDBJ whole genome shotgun (WGS) entry which is preliminary data.</text>
</comment>
<feature type="region of interest" description="Disordered" evidence="1">
    <location>
        <begin position="128"/>
        <end position="147"/>
    </location>
</feature>
<name>A0A8J4BKY4_9CHLO</name>
<protein>
    <submittedName>
        <fullName evidence="2">Uncharacterized protein</fullName>
    </submittedName>
</protein>
<dbReference type="Proteomes" id="UP000747399">
    <property type="component" value="Unassembled WGS sequence"/>
</dbReference>
<organism evidence="2 3">
    <name type="scientific">Volvox africanus</name>
    <dbReference type="NCBI Taxonomy" id="51714"/>
    <lineage>
        <taxon>Eukaryota</taxon>
        <taxon>Viridiplantae</taxon>
        <taxon>Chlorophyta</taxon>
        <taxon>core chlorophytes</taxon>
        <taxon>Chlorophyceae</taxon>
        <taxon>CS clade</taxon>
        <taxon>Chlamydomonadales</taxon>
        <taxon>Volvocaceae</taxon>
        <taxon>Volvox</taxon>
    </lineage>
</organism>
<feature type="non-terminal residue" evidence="2">
    <location>
        <position position="1"/>
    </location>
</feature>
<evidence type="ECO:0000313" key="2">
    <source>
        <dbReference type="EMBL" id="GIL63303.1"/>
    </source>
</evidence>